<protein>
    <submittedName>
        <fullName evidence="1">Transposase-like protein</fullName>
    </submittedName>
</protein>
<organism evidence="1 2">
    <name type="scientific">Neobacillus niacini</name>
    <dbReference type="NCBI Taxonomy" id="86668"/>
    <lineage>
        <taxon>Bacteria</taxon>
        <taxon>Bacillati</taxon>
        <taxon>Bacillota</taxon>
        <taxon>Bacilli</taxon>
        <taxon>Bacillales</taxon>
        <taxon>Bacillaceae</taxon>
        <taxon>Neobacillus</taxon>
    </lineage>
</organism>
<dbReference type="EMBL" id="JACCBX010000001">
    <property type="protein sequence ID" value="NYE03381.1"/>
    <property type="molecule type" value="Genomic_DNA"/>
</dbReference>
<comment type="caution">
    <text evidence="1">The sequence shown here is derived from an EMBL/GenBank/DDBJ whole genome shotgun (WGS) entry which is preliminary data.</text>
</comment>
<dbReference type="AlphaFoldDB" id="A0A852T585"/>
<reference evidence="2" key="1">
    <citation type="submission" date="2020-07" db="EMBL/GenBank/DDBJ databases">
        <authorList>
            <person name="Partida-Martinez L."/>
            <person name="Huntemann M."/>
            <person name="Clum A."/>
            <person name="Wang J."/>
            <person name="Palaniappan K."/>
            <person name="Ritter S."/>
            <person name="Chen I.-M."/>
            <person name="Stamatis D."/>
            <person name="Reddy T."/>
            <person name="O'Malley R."/>
            <person name="Daum C."/>
            <person name="Shapiro N."/>
            <person name="Ivanova N."/>
            <person name="Kyrpides N."/>
            <person name="Woyke T."/>
        </authorList>
    </citation>
    <scope>NUCLEOTIDE SEQUENCE [LARGE SCALE GENOMIC DNA]</scope>
    <source>
        <strain evidence="2">AT2.8</strain>
    </source>
</reference>
<sequence>MAKFSAEDKSAAVHSYLQGNDSYRMIGASLLEERNKENKNRQNDQAYKA</sequence>
<accession>A0A852T585</accession>
<reference evidence="2" key="2">
    <citation type="submission" date="2020-08" db="EMBL/GenBank/DDBJ databases">
        <title>The Agave Microbiome: Exploring the role of microbial communities in plant adaptations to desert environments.</title>
        <authorList>
            <person name="Partida-Martinez L.P."/>
        </authorList>
    </citation>
    <scope>NUCLEOTIDE SEQUENCE [LARGE SCALE GENOMIC DNA]</scope>
    <source>
        <strain evidence="2">AT2.8</strain>
    </source>
</reference>
<evidence type="ECO:0000313" key="1">
    <source>
        <dbReference type="EMBL" id="NYE03381.1"/>
    </source>
</evidence>
<dbReference type="Proteomes" id="UP000548423">
    <property type="component" value="Unassembled WGS sequence"/>
</dbReference>
<name>A0A852T585_9BACI</name>
<proteinExistence type="predicted"/>
<evidence type="ECO:0000313" key="2">
    <source>
        <dbReference type="Proteomes" id="UP000548423"/>
    </source>
</evidence>
<gene>
    <name evidence="1" type="ORF">F4694_000100</name>
</gene>